<dbReference type="KEGG" id="swf:E3E12_07790"/>
<dbReference type="Proteomes" id="UP000318709">
    <property type="component" value="Chromosome"/>
</dbReference>
<proteinExistence type="predicted"/>
<protein>
    <submittedName>
        <fullName evidence="3">DUF1073 domain-containing protein</fullName>
    </submittedName>
</protein>
<feature type="compositionally biased region" description="Low complexity" evidence="1">
    <location>
        <begin position="580"/>
        <end position="589"/>
    </location>
</feature>
<feature type="compositionally biased region" description="Basic and acidic residues" evidence="1">
    <location>
        <begin position="756"/>
        <end position="776"/>
    </location>
</feature>
<feature type="compositionally biased region" description="Pro residues" evidence="1">
    <location>
        <begin position="565"/>
        <end position="579"/>
    </location>
</feature>
<dbReference type="AlphaFoldDB" id="A0A4Y6UCC8"/>
<feature type="region of interest" description="Disordered" evidence="1">
    <location>
        <begin position="1"/>
        <end position="55"/>
    </location>
</feature>
<feature type="compositionally biased region" description="Gly residues" evidence="1">
    <location>
        <begin position="171"/>
        <end position="182"/>
    </location>
</feature>
<feature type="compositionally biased region" description="Basic and acidic residues" evidence="1">
    <location>
        <begin position="683"/>
        <end position="698"/>
    </location>
</feature>
<evidence type="ECO:0000256" key="1">
    <source>
        <dbReference type="SAM" id="MobiDB-lite"/>
    </source>
</evidence>
<keyword evidence="4" id="KW-1185">Reference proteome</keyword>
<feature type="compositionally biased region" description="Basic residues" evidence="1">
    <location>
        <begin position="952"/>
        <end position="966"/>
    </location>
</feature>
<feature type="compositionally biased region" description="Pro residues" evidence="1">
    <location>
        <begin position="17"/>
        <end position="30"/>
    </location>
</feature>
<feature type="compositionally biased region" description="Basic and acidic residues" evidence="1">
    <location>
        <begin position="590"/>
        <end position="604"/>
    </location>
</feature>
<feature type="domain" description="Anti-CBASS protein Acb1-like N-terminal" evidence="2">
    <location>
        <begin position="124"/>
        <end position="531"/>
    </location>
</feature>
<name>A0A4Y6UCC8_9PROT</name>
<feature type="compositionally biased region" description="Basic and acidic residues" evidence="1">
    <location>
        <begin position="707"/>
        <end position="718"/>
    </location>
</feature>
<dbReference type="RefSeq" id="WP_141443801.1">
    <property type="nucleotide sequence ID" value="NZ_CP038231.1"/>
</dbReference>
<gene>
    <name evidence="3" type="ORF">E3E12_07790</name>
</gene>
<dbReference type="OrthoDB" id="7491028at2"/>
<evidence type="ECO:0000313" key="4">
    <source>
        <dbReference type="Proteomes" id="UP000318709"/>
    </source>
</evidence>
<reference evidence="3 4" key="1">
    <citation type="submission" date="2019-03" db="EMBL/GenBank/DDBJ databases">
        <title>The complete genome sequence of Swingsia_sp. F3b2 LMG30590(T).</title>
        <authorList>
            <person name="Chua K.-O."/>
            <person name="Chan K.-G."/>
            <person name="See-Too W.-S."/>
        </authorList>
    </citation>
    <scope>NUCLEOTIDE SEQUENCE [LARGE SCALE GENOMIC DNA]</scope>
    <source>
        <strain evidence="3 4">F3b2</strain>
    </source>
</reference>
<feature type="region of interest" description="Disordered" evidence="1">
    <location>
        <begin position="153"/>
        <end position="182"/>
    </location>
</feature>
<feature type="compositionally biased region" description="Polar residues" evidence="1">
    <location>
        <begin position="639"/>
        <end position="648"/>
    </location>
</feature>
<feature type="region of interest" description="Disordered" evidence="1">
    <location>
        <begin position="533"/>
        <end position="776"/>
    </location>
</feature>
<dbReference type="Pfam" id="PF06381">
    <property type="entry name" value="Phage_portal_3"/>
    <property type="match status" value="1"/>
</dbReference>
<dbReference type="EMBL" id="CP038231">
    <property type="protein sequence ID" value="QDH14097.1"/>
    <property type="molecule type" value="Genomic_DNA"/>
</dbReference>
<feature type="compositionally biased region" description="Low complexity" evidence="1">
    <location>
        <begin position="1002"/>
        <end position="1015"/>
    </location>
</feature>
<organism evidence="3 4">
    <name type="scientific">Formicincola oecophyllae</name>
    <dbReference type="NCBI Taxonomy" id="2558361"/>
    <lineage>
        <taxon>Bacteria</taxon>
        <taxon>Pseudomonadati</taxon>
        <taxon>Pseudomonadota</taxon>
        <taxon>Alphaproteobacteria</taxon>
        <taxon>Acetobacterales</taxon>
        <taxon>Acetobacteraceae</taxon>
        <taxon>Formicincola</taxon>
    </lineage>
</organism>
<evidence type="ECO:0000313" key="3">
    <source>
        <dbReference type="EMBL" id="QDH14097.1"/>
    </source>
</evidence>
<evidence type="ECO:0000259" key="2">
    <source>
        <dbReference type="Pfam" id="PF06381"/>
    </source>
</evidence>
<sequence length="1086" mass="117086">MARFWDFLHRRARPTAQPTPNPPRQEPTLPPFTRYAHSAPFPGALPGMGAEGPGAARLRPYRPPSGVVGQGYGLGTASTAQGGASMAQDGALPVGSLAQAWMGAGTGPHAAWLADGLGFMGYPYLAEMAQRAEFRKPCEVIARECVREWIEIKATTPHPSTPPQTGTNPKGSGGPAGAVGIGGVEKARGAEDAEAPGGAEESAADLASRNVRELENTLQSFGVRDIIHRATLDALLYGLSHIWVDVRGVGLGPLDQDIPLLLTKEAGLQGRLKGFKRLEPIWTTPNAYNAESPLLPDYYQPQNWWVQGSLIHHTRLLTMVPYPVSELLRPAFNFGGLSLTQQLRPYVHNYLRTRNAVANITANFSNLVLKTDMAAQMQQTMGAGQGGGLDSLLGRVNVMRRLSEGQNTIVADKEAEDVSVVSAPLGGLDRLQAQAQEAMAAIPGIPLVKLFGITPTGLNASDEGSIRVFYDEIAAFQQSHLRPILERMVQMVQLHLWGEVKPGLDFTFRPLWQMDSRTRAEVEKMKADTDTANIKAGIITPQEARQRQNADVDSPYSALALPNDLPQPPPGPGAPPALPPHGHAGTGEKPGPEDAGPKGPDKPGDGGPKGLESESAGPEGPEDTDASKHPGGGKLDRTTLPSGLNPSSPLARMAADERSRWLTAGPRPSNIHGGSQGLGTDHNPYHDQKGRFTHKEGGSESGPSLEGQHKAGGAEKHSATHGGTGHHSGTARSGLIKTGSHAHASIRFASTGGGEESAHHAEATPEETAAKEAVKRAKWAEDFGAKDYKPGQSMPQANGEWTFGTGRAKDGWVPDYDYALEKGNQRRFPNKPRNFQSNLRFNYGKHYNRDLERLKLGHEPTTGLHKLTGSIKQQNEDAAKPIRDLKRTKSRNIVYLLKDGSTGRYDTIYGVWSPKKGAPGAAFGQNGEFKFYLDTLDNLGFQRPKDHVAQEHKKKTSGKKSRKNALVKKNGNAPLKENPPQQVESKPASPEHTQADKPQLKPTPSEAPEAKSPAPHNTVSKPAKKLAQSSKTPSLKQLKILGRSLRLLKPAIRIGSKLYPPAQKIEDVASILWDLYNDWKAWKGDK</sequence>
<dbReference type="InterPro" id="IPR024459">
    <property type="entry name" value="Acb1-like_N"/>
</dbReference>
<feature type="region of interest" description="Disordered" evidence="1">
    <location>
        <begin position="943"/>
        <end position="1036"/>
    </location>
</feature>
<accession>A0A4Y6UCC8</accession>